<dbReference type="PANTHER" id="PTHR36505">
    <property type="entry name" value="BLR1072 PROTEIN"/>
    <property type="match status" value="1"/>
</dbReference>
<dbReference type="InterPro" id="IPR027275">
    <property type="entry name" value="PRC-brl_dom"/>
</dbReference>
<name>A0ABZ0HVM5_9HYPH</name>
<dbReference type="SUPFAM" id="SSF50346">
    <property type="entry name" value="PRC-barrel domain"/>
    <property type="match status" value="1"/>
</dbReference>
<dbReference type="Proteomes" id="UP001626536">
    <property type="component" value="Chromosome"/>
</dbReference>
<dbReference type="EMBL" id="CP136862">
    <property type="protein sequence ID" value="WOJ91342.1"/>
    <property type="molecule type" value="Genomic_DNA"/>
</dbReference>
<feature type="signal peptide" evidence="1">
    <location>
        <begin position="1"/>
        <end position="21"/>
    </location>
</feature>
<dbReference type="PANTHER" id="PTHR36505:SF1">
    <property type="entry name" value="BLR1072 PROTEIN"/>
    <property type="match status" value="1"/>
</dbReference>
<proteinExistence type="predicted"/>
<evidence type="ECO:0000313" key="3">
    <source>
        <dbReference type="EMBL" id="WOJ91342.1"/>
    </source>
</evidence>
<accession>A0ABZ0HVM5</accession>
<reference evidence="3 4" key="1">
    <citation type="submission" date="2023-10" db="EMBL/GenBank/DDBJ databases">
        <title>Novel methanotroph of the genus Methylocapsa from a subarctic wetland.</title>
        <authorList>
            <person name="Belova S.E."/>
            <person name="Oshkin I.Y."/>
            <person name="Miroshnikov K."/>
            <person name="Dedysh S.N."/>
        </authorList>
    </citation>
    <scope>NUCLEOTIDE SEQUENCE [LARGE SCALE GENOMIC DNA]</scope>
    <source>
        <strain evidence="3 4">RX1</strain>
    </source>
</reference>
<dbReference type="Gene3D" id="2.30.30.240">
    <property type="entry name" value="PRC-barrel domain"/>
    <property type="match status" value="1"/>
</dbReference>
<evidence type="ECO:0000313" key="4">
    <source>
        <dbReference type="Proteomes" id="UP001626536"/>
    </source>
</evidence>
<evidence type="ECO:0000256" key="1">
    <source>
        <dbReference type="SAM" id="SignalP"/>
    </source>
</evidence>
<feature type="chain" id="PRO_5046212748" evidence="1">
    <location>
        <begin position="22"/>
        <end position="139"/>
    </location>
</feature>
<gene>
    <name evidence="3" type="ORF">RZS28_08840</name>
</gene>
<dbReference type="Pfam" id="PF05239">
    <property type="entry name" value="PRC"/>
    <property type="match status" value="1"/>
</dbReference>
<protein>
    <submittedName>
        <fullName evidence="3">PRC-barrel domain-containing protein</fullName>
    </submittedName>
</protein>
<organism evidence="3 4">
    <name type="scientific">Methylocapsa polymorpha</name>
    <dbReference type="NCBI Taxonomy" id="3080828"/>
    <lineage>
        <taxon>Bacteria</taxon>
        <taxon>Pseudomonadati</taxon>
        <taxon>Pseudomonadota</taxon>
        <taxon>Alphaproteobacteria</taxon>
        <taxon>Hyphomicrobiales</taxon>
        <taxon>Beijerinckiaceae</taxon>
        <taxon>Methylocapsa</taxon>
    </lineage>
</organism>
<keyword evidence="1" id="KW-0732">Signal</keyword>
<evidence type="ECO:0000259" key="2">
    <source>
        <dbReference type="Pfam" id="PF05239"/>
    </source>
</evidence>
<keyword evidence="4" id="KW-1185">Reference proteome</keyword>
<feature type="domain" description="PRC-barrel" evidence="2">
    <location>
        <begin position="49"/>
        <end position="124"/>
    </location>
</feature>
<sequence length="139" mass="14638">MLKKLALSASVLAIAGGIAFAQTAPAPNSSSGRSVAAPPSSLSTTRWLASDIYKADVYDSSDHKIGDITDLVLDNDGNVTLAVIGVGGFLGVGQKDVAIPFKELKVSTRGGKDWLVVNQTKDDLMKAPSYDKKIDKDKM</sequence>
<dbReference type="RefSeq" id="WP_407340938.1">
    <property type="nucleotide sequence ID" value="NZ_CP136862.1"/>
</dbReference>
<dbReference type="InterPro" id="IPR011033">
    <property type="entry name" value="PRC_barrel-like_sf"/>
</dbReference>